<evidence type="ECO:0000313" key="1">
    <source>
        <dbReference type="EMBL" id="VFQ43590.1"/>
    </source>
</evidence>
<gene>
    <name evidence="1" type="ORF">MSL71_12250</name>
</gene>
<dbReference type="AlphaFoldDB" id="A0A4U8YJJ0"/>
<sequence length="34" mass="4107">MEEAIWDSQWRLTRKENRFAALLDSCKSNYQKMG</sequence>
<keyword evidence="2" id="KW-1185">Reference proteome</keyword>
<dbReference type="Proteomes" id="UP000507962">
    <property type="component" value="Unassembled WGS sequence"/>
</dbReference>
<organism evidence="1 2">
    <name type="scientific">Desulfoluna butyratoxydans</name>
    <dbReference type="NCBI Taxonomy" id="231438"/>
    <lineage>
        <taxon>Bacteria</taxon>
        <taxon>Pseudomonadati</taxon>
        <taxon>Thermodesulfobacteriota</taxon>
        <taxon>Desulfobacteria</taxon>
        <taxon>Desulfobacterales</taxon>
        <taxon>Desulfolunaceae</taxon>
        <taxon>Desulfoluna</taxon>
    </lineage>
</organism>
<name>A0A4U8YJJ0_9BACT</name>
<evidence type="ECO:0000313" key="2">
    <source>
        <dbReference type="Proteomes" id="UP000507962"/>
    </source>
</evidence>
<proteinExistence type="predicted"/>
<accession>A0A4U8YJJ0</accession>
<protein>
    <submittedName>
        <fullName evidence="1">Uncharacterized protein</fullName>
    </submittedName>
</protein>
<reference evidence="1 2" key="1">
    <citation type="submission" date="2019-03" db="EMBL/GenBank/DDBJ databases">
        <authorList>
            <person name="Nijsse B."/>
        </authorList>
    </citation>
    <scope>NUCLEOTIDE SEQUENCE [LARGE SCALE GENOMIC DNA]</scope>
    <source>
        <strain evidence="1">Desulfoluna butyratoxydans MSL71</strain>
    </source>
</reference>
<dbReference type="EMBL" id="CAADHO010000002">
    <property type="protein sequence ID" value="VFQ43590.1"/>
    <property type="molecule type" value="Genomic_DNA"/>
</dbReference>